<dbReference type="AlphaFoldDB" id="A0A433QF11"/>
<evidence type="ECO:0000256" key="8">
    <source>
        <dbReference type="ARBA" id="ARBA00023170"/>
    </source>
</evidence>
<reference evidence="12 13" key="1">
    <citation type="journal article" date="2018" name="New Phytol.">
        <title>Phylogenomics of Endogonaceae and evolution of mycorrhizas within Mucoromycota.</title>
        <authorList>
            <person name="Chang Y."/>
            <person name="Desiro A."/>
            <person name="Na H."/>
            <person name="Sandor L."/>
            <person name="Lipzen A."/>
            <person name="Clum A."/>
            <person name="Barry K."/>
            <person name="Grigoriev I.V."/>
            <person name="Martin F.M."/>
            <person name="Stajich J.E."/>
            <person name="Smith M.E."/>
            <person name="Bonito G."/>
            <person name="Spatafora J.W."/>
        </authorList>
    </citation>
    <scope>NUCLEOTIDE SEQUENCE [LARGE SCALE GENOMIC DNA]</scope>
    <source>
        <strain evidence="12 13">AD002</strain>
    </source>
</reference>
<dbReference type="PANTHER" id="PTHR28097:SF1">
    <property type="entry name" value="PHEROMONE A FACTOR RECEPTOR"/>
    <property type="match status" value="1"/>
</dbReference>
<dbReference type="Pfam" id="PF02076">
    <property type="entry name" value="STE3"/>
    <property type="match status" value="1"/>
</dbReference>
<feature type="transmembrane region" description="Helical" evidence="11">
    <location>
        <begin position="6"/>
        <end position="26"/>
    </location>
</feature>
<dbReference type="InterPro" id="IPR001499">
    <property type="entry name" value="GPCR_STE3"/>
</dbReference>
<evidence type="ECO:0000256" key="11">
    <source>
        <dbReference type="SAM" id="Phobius"/>
    </source>
</evidence>
<protein>
    <submittedName>
        <fullName evidence="12">Pheromone A receptor-domain-containing protein</fullName>
    </submittedName>
</protein>
<dbReference type="EMBL" id="RBNJ01006764">
    <property type="protein sequence ID" value="RUS28339.1"/>
    <property type="molecule type" value="Genomic_DNA"/>
</dbReference>
<accession>A0A433QF11</accession>
<evidence type="ECO:0000256" key="2">
    <source>
        <dbReference type="ARBA" id="ARBA00011085"/>
    </source>
</evidence>
<keyword evidence="6" id="KW-0297">G-protein coupled receptor</keyword>
<evidence type="ECO:0000256" key="9">
    <source>
        <dbReference type="ARBA" id="ARBA00023224"/>
    </source>
</evidence>
<sequence length="425" mass="47595">MADSWLIIFTSTIGLACCIVPFCIFARSCRLSAVMMSLWTALANVRILMNAILWPNGSNSDDRRAYCTVFTSLEASLNVAIVSCCMCMIYGIWVLISQPRIMTKTDKKHRCLIEICGCVIWPLTYMALQIIVRPRAYDIAPINGCFLPVEKTWRAIVVILIAHTLPNSNNRLGITIYKTVRTNLEFDRILQGQRQVTRSIFNRLTCFSMVYFCYAVPSTIYIFSIEVMTVISGSESQNLNFWSPIFYQQPVNQDYRLHANAAIAVVWFACFGTNGEAKKLYALFGERTGLSPRQNVEDNHQPSSTVQRSGGETQRSSIAQLIRVSSNITQPNRDPNAPVTPLKQVVPLEMVEVSQTPTDVVDSRDAVIMVEPVANSSAASSPKTESTWQARLSKLPPVRRLTALSISHLWSESEDKGERSFPEGV</sequence>
<feature type="transmembrane region" description="Helical" evidence="11">
    <location>
        <begin position="33"/>
        <end position="55"/>
    </location>
</feature>
<keyword evidence="9" id="KW-0807">Transducer</keyword>
<evidence type="ECO:0000313" key="12">
    <source>
        <dbReference type="EMBL" id="RUS28339.1"/>
    </source>
</evidence>
<evidence type="ECO:0000256" key="7">
    <source>
        <dbReference type="ARBA" id="ARBA00023136"/>
    </source>
</evidence>
<keyword evidence="8 12" id="KW-0675">Receptor</keyword>
<evidence type="ECO:0000256" key="1">
    <source>
        <dbReference type="ARBA" id="ARBA00004141"/>
    </source>
</evidence>
<dbReference type="GO" id="GO:0005886">
    <property type="term" value="C:plasma membrane"/>
    <property type="evidence" value="ECO:0007669"/>
    <property type="project" value="TreeGrafter"/>
</dbReference>
<organism evidence="12 13">
    <name type="scientific">Jimgerdemannia flammicorona</name>
    <dbReference type="NCBI Taxonomy" id="994334"/>
    <lineage>
        <taxon>Eukaryota</taxon>
        <taxon>Fungi</taxon>
        <taxon>Fungi incertae sedis</taxon>
        <taxon>Mucoromycota</taxon>
        <taxon>Mucoromycotina</taxon>
        <taxon>Endogonomycetes</taxon>
        <taxon>Endogonales</taxon>
        <taxon>Endogonaceae</taxon>
        <taxon>Jimgerdemannia</taxon>
    </lineage>
</organism>
<dbReference type="PANTHER" id="PTHR28097">
    <property type="entry name" value="PHEROMONE A FACTOR RECEPTOR"/>
    <property type="match status" value="1"/>
</dbReference>
<keyword evidence="7 11" id="KW-0472">Membrane</keyword>
<comment type="subcellular location">
    <subcellularLocation>
        <location evidence="1">Membrane</location>
        <topology evidence="1">Multi-pass membrane protein</topology>
    </subcellularLocation>
</comment>
<dbReference type="GO" id="GO:0000750">
    <property type="term" value="P:pheromone-dependent signal transduction involved in conjugation with cellular fusion"/>
    <property type="evidence" value="ECO:0007669"/>
    <property type="project" value="TreeGrafter"/>
</dbReference>
<evidence type="ECO:0000256" key="3">
    <source>
        <dbReference type="ARBA" id="ARBA00022507"/>
    </source>
</evidence>
<comment type="caution">
    <text evidence="12">The sequence shown here is derived from an EMBL/GenBank/DDBJ whole genome shotgun (WGS) entry which is preliminary data.</text>
</comment>
<dbReference type="PRINTS" id="PR00899">
    <property type="entry name" value="GPCRSTE3"/>
</dbReference>
<proteinExistence type="inferred from homology"/>
<gene>
    <name evidence="12" type="ORF">BC938DRAFT_482007</name>
</gene>
<evidence type="ECO:0000313" key="13">
    <source>
        <dbReference type="Proteomes" id="UP000274822"/>
    </source>
</evidence>
<keyword evidence="4 11" id="KW-0812">Transmembrane</keyword>
<dbReference type="GO" id="GO:0004932">
    <property type="term" value="F:mating-type factor pheromone receptor activity"/>
    <property type="evidence" value="ECO:0007669"/>
    <property type="project" value="InterPro"/>
</dbReference>
<keyword evidence="5 11" id="KW-1133">Transmembrane helix</keyword>
<keyword evidence="13" id="KW-1185">Reference proteome</keyword>
<dbReference type="Proteomes" id="UP000274822">
    <property type="component" value="Unassembled WGS sequence"/>
</dbReference>
<name>A0A433QF11_9FUNG</name>
<feature type="compositionally biased region" description="Polar residues" evidence="10">
    <location>
        <begin position="301"/>
        <end position="313"/>
    </location>
</feature>
<evidence type="ECO:0000256" key="5">
    <source>
        <dbReference type="ARBA" id="ARBA00022989"/>
    </source>
</evidence>
<evidence type="ECO:0000256" key="6">
    <source>
        <dbReference type="ARBA" id="ARBA00023040"/>
    </source>
</evidence>
<evidence type="ECO:0000256" key="10">
    <source>
        <dbReference type="SAM" id="MobiDB-lite"/>
    </source>
</evidence>
<keyword evidence="3" id="KW-0589">Pheromone response</keyword>
<feature type="transmembrane region" description="Helical" evidence="11">
    <location>
        <begin position="75"/>
        <end position="96"/>
    </location>
</feature>
<feature type="transmembrane region" description="Helical" evidence="11">
    <location>
        <begin position="111"/>
        <end position="132"/>
    </location>
</feature>
<feature type="region of interest" description="Disordered" evidence="10">
    <location>
        <begin position="292"/>
        <end position="313"/>
    </location>
</feature>
<comment type="similarity">
    <text evidence="2">Belongs to the G-protein coupled receptor 4 family.</text>
</comment>
<evidence type="ECO:0000256" key="4">
    <source>
        <dbReference type="ARBA" id="ARBA00022692"/>
    </source>
</evidence>